<dbReference type="SMART" id="SM00320">
    <property type="entry name" value="WD40"/>
    <property type="match status" value="6"/>
</dbReference>
<dbReference type="SUPFAM" id="SSF50978">
    <property type="entry name" value="WD40 repeat-like"/>
    <property type="match status" value="2"/>
</dbReference>
<dbReference type="GO" id="GO:0005096">
    <property type="term" value="F:GTPase activator activity"/>
    <property type="evidence" value="ECO:0007669"/>
    <property type="project" value="TreeGrafter"/>
</dbReference>
<comment type="similarity">
    <text evidence="3">Belongs to the WD repeat L(2)GL family.</text>
</comment>
<evidence type="ECO:0000256" key="6">
    <source>
        <dbReference type="ARBA" id="ARBA00022490"/>
    </source>
</evidence>
<proteinExistence type="inferred from homology"/>
<evidence type="ECO:0000256" key="1">
    <source>
        <dbReference type="ARBA" id="ARBA00004202"/>
    </source>
</evidence>
<evidence type="ECO:0000256" key="2">
    <source>
        <dbReference type="ARBA" id="ARBA00004496"/>
    </source>
</evidence>
<name>A0A6J0TDS3_9SAUR</name>
<keyword evidence="4" id="KW-1003">Cell membrane</keyword>
<dbReference type="InterPro" id="IPR036322">
    <property type="entry name" value="WD40_repeat_dom_sf"/>
</dbReference>
<keyword evidence="5" id="KW-0268">Exocytosis</keyword>
<accession>A0A6J0TDS3</accession>
<sequence length="1179" mass="130159">MKKFNFHKVLDGLTSSPSGNSSGSGGSGPSSGSVQSGGTPREEIQETLTSDYFQLCKTVRHGFPYLPTALAFDPVQKILAIGTRTGAIRILGRPGVDCYCEHESGAAVLQLQFLINEGALVSASSDDMLHLWNLRQKRPAILHSLKFNRERITFCHLPFQSKWLYVGTERGNTHIVNIESFILSGYVIMWNKAIELSTKTHPGPVVHLSDSPRDEGKLLMGYENGTVVLWDLRSKRADLRVYYDEAIHSIAWHNEGKQFMCSHSDGSLTLWNLKTPSRPFQIIIPHGKVQRDGKKIESCKPILKVEYKTCKNSEPFIVFSGGLSYDKPWRRPSLTIMHGKAITVLEMDHPIVDFLTLCETPYPNEIQEPYAVVILLEKDLIVVDLTQSHFPIFENPYPMDIHDSPVTCTDYFADCPPDLIPVLYSVGAKHKKQGYSNKEWPINGGAWNLGAQTYPEIIITGHADGSVKFWDASAITLQMLYKLKTSKVFEKHKVEGKPAGEIVEEDPFAVQLMYWCPESRIFCVAGVSAYVIVYRFSKHEVNTEISSLEVQLQSEIDDTISPEADMIPPFPNASSHLSSLKDLSGSTNTVASEGTVKDSIPFLSVKTRAVRMPPGYQAQLVIQLVWADGEPPQQITSLAANSAYGLVAFGNCNGLAVVDFIQKTTLLSMGSFELYGSSDLYQRQPRSPRRSKQFAADNFCMRGLSNFYPDLTKRIRTSYQSLTELSDGPVSLELERCKSPTTSDPVNGHCTSPTSQSCGSGKRLSSADISKINRWGPGKPPFRKAQSAACMEISLPVTTEDNRENSMSHSRSSSVSSIDKESKEAITALYFTESFARKNDTTISPCLWVGTGLGVVLTVSLNLPTADEVRQTEPGMASPSGTVLSLKGAVLRFACLDCMGTLIRPPYEAWRDPNSTDESERNKKRKLVLHSSSSQDMGDHQFAVICSEKQAKVFSLPSQICLYVHNITDTSFLLRADVVTLCNSVCLATLSASGSILILSLPSLRPLLDVNYLPVTDMRIARTFCFTNQGQALYLGSPTEIQRLNYSQEMFDNLQDMLGELFTPVETPEAQYRGFLKGLFGGTGGTLDREELFGEATAGKASRSLAQHIPGSGGVEAVKGAAGGAIGDLARARLALDERGQKLGELDERTARMMASAEAFSKHAHEVMLKYKDKKWYQF</sequence>
<dbReference type="InParanoid" id="A0A6J0TDS3"/>
<feature type="region of interest" description="Disordered" evidence="11">
    <location>
        <begin position="909"/>
        <end position="933"/>
    </location>
</feature>
<dbReference type="InterPro" id="IPR042855">
    <property type="entry name" value="V_SNARE_CC"/>
</dbReference>
<keyword evidence="4" id="KW-0472">Membrane</keyword>
<feature type="region of interest" description="Disordered" evidence="11">
    <location>
        <begin position="11"/>
        <end position="41"/>
    </location>
</feature>
<evidence type="ECO:0000313" key="13">
    <source>
        <dbReference type="Proteomes" id="UP001652642"/>
    </source>
</evidence>
<reference evidence="13" key="1">
    <citation type="submission" date="2025-05" db="UniProtKB">
        <authorList>
            <consortium name="RefSeq"/>
        </authorList>
    </citation>
    <scope>NUCLEOTIDE SEQUENCE [LARGE SCALE GENOMIC DNA]</scope>
</reference>
<dbReference type="InterPro" id="IPR015943">
    <property type="entry name" value="WD40/YVTN_repeat-like_dom_sf"/>
</dbReference>
<organism evidence="13 14">
    <name type="scientific">Pogona vitticeps</name>
    <name type="common">central bearded dragon</name>
    <dbReference type="NCBI Taxonomy" id="103695"/>
    <lineage>
        <taxon>Eukaryota</taxon>
        <taxon>Metazoa</taxon>
        <taxon>Chordata</taxon>
        <taxon>Craniata</taxon>
        <taxon>Vertebrata</taxon>
        <taxon>Euteleostomi</taxon>
        <taxon>Lepidosauria</taxon>
        <taxon>Squamata</taxon>
        <taxon>Bifurcata</taxon>
        <taxon>Unidentata</taxon>
        <taxon>Episquamata</taxon>
        <taxon>Toxicofera</taxon>
        <taxon>Iguania</taxon>
        <taxon>Acrodonta</taxon>
        <taxon>Agamidae</taxon>
        <taxon>Amphibolurinae</taxon>
        <taxon>Pogona</taxon>
    </lineage>
</organism>
<dbReference type="GO" id="GO:0015031">
    <property type="term" value="P:protein transport"/>
    <property type="evidence" value="ECO:0007669"/>
    <property type="project" value="UniProtKB-KW"/>
</dbReference>
<dbReference type="GeneID" id="110076924"/>
<dbReference type="CTD" id="9515"/>
<evidence type="ECO:0000256" key="3">
    <source>
        <dbReference type="ARBA" id="ARBA00008070"/>
    </source>
</evidence>
<dbReference type="RefSeq" id="XP_020645145.2">
    <property type="nucleotide sequence ID" value="XM_020789486.2"/>
</dbReference>
<dbReference type="PRINTS" id="PR00962">
    <property type="entry name" value="LETHAL2GIANT"/>
</dbReference>
<evidence type="ECO:0000313" key="14">
    <source>
        <dbReference type="RefSeq" id="XP_020645145.2"/>
    </source>
</evidence>
<keyword evidence="13" id="KW-1185">Reference proteome</keyword>
<dbReference type="GO" id="GO:0006887">
    <property type="term" value="P:exocytosis"/>
    <property type="evidence" value="ECO:0007669"/>
    <property type="project" value="UniProtKB-KW"/>
</dbReference>
<evidence type="ECO:0000256" key="9">
    <source>
        <dbReference type="PROSITE-ProRule" id="PRU00221"/>
    </source>
</evidence>
<dbReference type="Pfam" id="PF08366">
    <property type="entry name" value="LLGL"/>
    <property type="match status" value="1"/>
</dbReference>
<feature type="region of interest" description="Disordered" evidence="11">
    <location>
        <begin position="738"/>
        <end position="764"/>
    </location>
</feature>
<feature type="repeat" description="WD" evidence="9">
    <location>
        <begin position="240"/>
        <end position="281"/>
    </location>
</feature>
<evidence type="ECO:0000256" key="4">
    <source>
        <dbReference type="ARBA" id="ARBA00022475"/>
    </source>
</evidence>
<dbReference type="InterPro" id="IPR000664">
    <property type="entry name" value="Lethal2_giant"/>
</dbReference>
<dbReference type="PROSITE" id="PS50892">
    <property type="entry name" value="V_SNARE"/>
    <property type="match status" value="1"/>
</dbReference>
<dbReference type="PANTHER" id="PTHR10241:SF19">
    <property type="entry name" value="SYNTAXIN-BINDING PROTEIN 5-LIKE"/>
    <property type="match status" value="1"/>
</dbReference>
<dbReference type="KEGG" id="pvt:110076924"/>
<dbReference type="GO" id="GO:0031201">
    <property type="term" value="C:SNARE complex"/>
    <property type="evidence" value="ECO:0007669"/>
    <property type="project" value="TreeGrafter"/>
</dbReference>
<dbReference type="GO" id="GO:0019905">
    <property type="term" value="F:syntaxin binding"/>
    <property type="evidence" value="ECO:0007669"/>
    <property type="project" value="TreeGrafter"/>
</dbReference>
<dbReference type="PROSITE" id="PS50082">
    <property type="entry name" value="WD_REPEATS_2"/>
    <property type="match status" value="1"/>
</dbReference>
<dbReference type="InterPro" id="IPR019775">
    <property type="entry name" value="WD40_repeat_CS"/>
</dbReference>
<evidence type="ECO:0000256" key="8">
    <source>
        <dbReference type="ARBA" id="ARBA00022737"/>
    </source>
</evidence>
<dbReference type="InterPro" id="IPR001680">
    <property type="entry name" value="WD40_rpt"/>
</dbReference>
<dbReference type="InterPro" id="IPR013577">
    <property type="entry name" value="LLGL2"/>
</dbReference>
<dbReference type="SUPFAM" id="SSF58038">
    <property type="entry name" value="SNARE fusion complex"/>
    <property type="match status" value="1"/>
</dbReference>
<feature type="compositionally biased region" description="Polar residues" evidence="11">
    <location>
        <begin position="739"/>
        <end position="759"/>
    </location>
</feature>
<dbReference type="GO" id="GO:0006893">
    <property type="term" value="P:Golgi to plasma membrane transport"/>
    <property type="evidence" value="ECO:0007669"/>
    <property type="project" value="TreeGrafter"/>
</dbReference>
<protein>
    <submittedName>
        <fullName evidence="14">Syntaxin-binding protein 5-like isoform X1</fullName>
    </submittedName>
</protein>
<keyword evidence="10" id="KW-0175">Coiled coil</keyword>
<evidence type="ECO:0000256" key="10">
    <source>
        <dbReference type="PROSITE-ProRule" id="PRU00290"/>
    </source>
</evidence>
<feature type="domain" description="V-SNARE coiled-coil homology" evidence="12">
    <location>
        <begin position="1114"/>
        <end position="1174"/>
    </location>
</feature>
<dbReference type="PROSITE" id="PS00678">
    <property type="entry name" value="WD_REPEATS_1"/>
    <property type="match status" value="2"/>
</dbReference>
<evidence type="ECO:0000256" key="7">
    <source>
        <dbReference type="ARBA" id="ARBA00022574"/>
    </source>
</evidence>
<dbReference type="Proteomes" id="UP001652642">
    <property type="component" value="Chromosome 2"/>
</dbReference>
<dbReference type="GO" id="GO:0005886">
    <property type="term" value="C:plasma membrane"/>
    <property type="evidence" value="ECO:0007669"/>
    <property type="project" value="UniProtKB-SubCell"/>
</dbReference>
<dbReference type="AlphaFoldDB" id="A0A6J0TDS3"/>
<dbReference type="PANTHER" id="PTHR10241">
    <property type="entry name" value="LETHAL 2 GIANT LARVAE PROTEIN"/>
    <property type="match status" value="1"/>
</dbReference>
<dbReference type="CDD" id="cd15893">
    <property type="entry name" value="R-SNARE_STXBP5"/>
    <property type="match status" value="1"/>
</dbReference>
<dbReference type="GO" id="GO:0045159">
    <property type="term" value="F:myosin II binding"/>
    <property type="evidence" value="ECO:0007669"/>
    <property type="project" value="TreeGrafter"/>
</dbReference>
<gene>
    <name evidence="14" type="primary">STXBP5L</name>
</gene>
<reference evidence="14" key="2">
    <citation type="submission" date="2025-08" db="UniProtKB">
        <authorList>
            <consortium name="RefSeq"/>
        </authorList>
    </citation>
    <scope>IDENTIFICATION</scope>
</reference>
<keyword evidence="7 9" id="KW-0853">WD repeat</keyword>
<evidence type="ECO:0000256" key="5">
    <source>
        <dbReference type="ARBA" id="ARBA00022483"/>
    </source>
</evidence>
<keyword evidence="8" id="KW-0677">Repeat</keyword>
<dbReference type="Gene3D" id="1.20.5.110">
    <property type="match status" value="1"/>
</dbReference>
<dbReference type="OrthoDB" id="19944at2759"/>
<evidence type="ECO:0000256" key="11">
    <source>
        <dbReference type="SAM" id="MobiDB-lite"/>
    </source>
</evidence>
<evidence type="ECO:0000259" key="12">
    <source>
        <dbReference type="PROSITE" id="PS50892"/>
    </source>
</evidence>
<dbReference type="Pfam" id="PF00400">
    <property type="entry name" value="WD40"/>
    <property type="match status" value="1"/>
</dbReference>
<comment type="subcellular location">
    <subcellularLocation>
        <location evidence="1">Cell membrane</location>
        <topology evidence="1">Peripheral membrane protein</topology>
    </subcellularLocation>
    <subcellularLocation>
        <location evidence="2">Cytoplasm</location>
    </subcellularLocation>
</comment>
<keyword evidence="6" id="KW-0963">Cytoplasm</keyword>
<dbReference type="Gene3D" id="2.130.10.10">
    <property type="entry name" value="YVTN repeat-like/Quinoprotein amine dehydrogenase"/>
    <property type="match status" value="2"/>
</dbReference>